<organism evidence="2 3">
    <name type="scientific">Kineosporia corallincola</name>
    <dbReference type="NCBI Taxonomy" id="2835133"/>
    <lineage>
        <taxon>Bacteria</taxon>
        <taxon>Bacillati</taxon>
        <taxon>Actinomycetota</taxon>
        <taxon>Actinomycetes</taxon>
        <taxon>Kineosporiales</taxon>
        <taxon>Kineosporiaceae</taxon>
        <taxon>Kineosporia</taxon>
    </lineage>
</organism>
<keyword evidence="1" id="KW-0732">Signal</keyword>
<feature type="chain" id="PRO_5047057837" evidence="1">
    <location>
        <begin position="28"/>
        <end position="226"/>
    </location>
</feature>
<keyword evidence="3" id="KW-1185">Reference proteome</keyword>
<feature type="signal peptide" evidence="1">
    <location>
        <begin position="1"/>
        <end position="27"/>
    </location>
</feature>
<accession>A0ABS5THY6</accession>
<evidence type="ECO:0000313" key="2">
    <source>
        <dbReference type="EMBL" id="MBT0770703.1"/>
    </source>
</evidence>
<sequence length="226" mass="24193">MLRRLGGVSVVVAGLVLTPLASGSAHADDTAAANPGAAAECAYSPNSLLLGSDAKAVKFEVPDAGSWRVQVPALGIDAAPGHVVKNFLPKTFKNSQAGLSKATITRDGTTCTSTFRLRRPSMLTMVVIHKHPYRYLGGKVVRSNYGEGLPVRSPIKGARIAVQRLTKQGWVTEKWMTTDKKGFFIGKAKIGKRTWRAMLETSVTTQGNVSKAATNETEWADIKDIG</sequence>
<dbReference type="RefSeq" id="WP_214156983.1">
    <property type="nucleotide sequence ID" value="NZ_JAHBAY010000006.1"/>
</dbReference>
<reference evidence="2 3" key="1">
    <citation type="submission" date="2021-05" db="EMBL/GenBank/DDBJ databases">
        <title>Kineosporia and Streptomyces sp. nov. two new marine actinobacteria isolated from Coral.</title>
        <authorList>
            <person name="Buangrab K."/>
            <person name="Sutthacheep M."/>
            <person name="Yeemin T."/>
            <person name="Harunari E."/>
            <person name="Igarashi Y."/>
            <person name="Kanchanasin P."/>
            <person name="Tanasupawat S."/>
            <person name="Phongsopitanun W."/>
        </authorList>
    </citation>
    <scope>NUCLEOTIDE SEQUENCE [LARGE SCALE GENOMIC DNA]</scope>
    <source>
        <strain evidence="2 3">J2-2</strain>
    </source>
</reference>
<evidence type="ECO:0000256" key="1">
    <source>
        <dbReference type="SAM" id="SignalP"/>
    </source>
</evidence>
<dbReference type="EMBL" id="JAHBAY010000006">
    <property type="protein sequence ID" value="MBT0770703.1"/>
    <property type="molecule type" value="Genomic_DNA"/>
</dbReference>
<proteinExistence type="predicted"/>
<protein>
    <submittedName>
        <fullName evidence="2">Uncharacterized protein</fullName>
    </submittedName>
</protein>
<gene>
    <name evidence="2" type="ORF">KIH74_17295</name>
</gene>
<evidence type="ECO:0000313" key="3">
    <source>
        <dbReference type="Proteomes" id="UP001197247"/>
    </source>
</evidence>
<comment type="caution">
    <text evidence="2">The sequence shown here is derived from an EMBL/GenBank/DDBJ whole genome shotgun (WGS) entry which is preliminary data.</text>
</comment>
<name>A0ABS5THY6_9ACTN</name>
<dbReference type="Proteomes" id="UP001197247">
    <property type="component" value="Unassembled WGS sequence"/>
</dbReference>